<evidence type="ECO:0000256" key="5">
    <source>
        <dbReference type="ARBA" id="ARBA00022905"/>
    </source>
</evidence>
<dbReference type="InterPro" id="IPR011842">
    <property type="entry name" value="PQQ_synth_PqqB"/>
</dbReference>
<feature type="domain" description="Metallo-beta-lactamase" evidence="7">
    <location>
        <begin position="50"/>
        <end position="271"/>
    </location>
</feature>
<dbReference type="NCBIfam" id="TIGR02108">
    <property type="entry name" value="PQQ_syn_pqqB"/>
    <property type="match status" value="1"/>
</dbReference>
<evidence type="ECO:0000256" key="4">
    <source>
        <dbReference type="ARBA" id="ARBA00022448"/>
    </source>
</evidence>
<comment type="pathway">
    <text evidence="1 6">Cofactor biosynthesis; pyrroloquinoline quinone biosynthesis.</text>
</comment>
<dbReference type="PANTHER" id="PTHR42663:SF7">
    <property type="entry name" value="COENZYME PQQ SYNTHESIS PROTEIN B"/>
    <property type="match status" value="1"/>
</dbReference>
<evidence type="ECO:0000256" key="6">
    <source>
        <dbReference type="HAMAP-Rule" id="MF_00653"/>
    </source>
</evidence>
<dbReference type="InterPro" id="IPR036866">
    <property type="entry name" value="RibonucZ/Hydroxyglut_hydro"/>
</dbReference>
<evidence type="ECO:0000256" key="1">
    <source>
        <dbReference type="ARBA" id="ARBA00004886"/>
    </source>
</evidence>
<proteinExistence type="inferred from homology"/>
<keyword evidence="5 6" id="KW-0884">PQQ biosynthesis</keyword>
<evidence type="ECO:0000259" key="7">
    <source>
        <dbReference type="Pfam" id="PF12706"/>
    </source>
</evidence>
<sequence>MRLFVLGSAAGGGYPQWNCLCDVCRLFWTGDGRVEARSQSSIAASADGRNWLLLNASPDLRQQIIASPRLAPSAHADDADRRATPISAVLVTNGDVDHIAGLLTLREKQRFPLYGTSGVLGMVNESPVFKVLDPAFVDQRPVKVGQAFEPLPGLTVEIFSVPGKVPLFMETGEVDVGEESEMTVGVKLSAHGRTAFYIPGCAHVPDALKTRVRGADALLFDGTVFVDEEMKNAGVGEKTGRRMGHMPITGEGGSLDAFDGLDIARKAYIHINNTNPILIDGSDQRLTVEAAGWTVTRDGMEIAL</sequence>
<gene>
    <name evidence="6 8" type="primary">pqqB</name>
    <name evidence="8" type="ORF">E3C22_10560</name>
</gene>
<organism evidence="8 9">
    <name type="scientific">Jiella endophytica</name>
    <dbReference type="NCBI Taxonomy" id="2558362"/>
    <lineage>
        <taxon>Bacteria</taxon>
        <taxon>Pseudomonadati</taxon>
        <taxon>Pseudomonadota</taxon>
        <taxon>Alphaproteobacteria</taxon>
        <taxon>Hyphomicrobiales</taxon>
        <taxon>Aurantimonadaceae</taxon>
        <taxon>Jiella</taxon>
    </lineage>
</organism>
<dbReference type="InterPro" id="IPR001279">
    <property type="entry name" value="Metallo-B-lactamas"/>
</dbReference>
<protein>
    <recommendedName>
        <fullName evidence="3 6">Coenzyme PQQ synthesis protein B</fullName>
    </recommendedName>
    <alternativeName>
        <fullName evidence="6">Pyrroloquinoline quinone biosynthesis protein B</fullName>
    </alternativeName>
</protein>
<dbReference type="RefSeq" id="WP_134762460.1">
    <property type="nucleotide sequence ID" value="NZ_SOZD01000003.1"/>
</dbReference>
<keyword evidence="9" id="KW-1185">Reference proteome</keyword>
<accession>A0A4Y8RMK7</accession>
<evidence type="ECO:0000313" key="8">
    <source>
        <dbReference type="EMBL" id="TFF23353.1"/>
    </source>
</evidence>
<dbReference type="UniPathway" id="UPA00539"/>
<evidence type="ECO:0000256" key="3">
    <source>
        <dbReference type="ARBA" id="ARBA00015084"/>
    </source>
</evidence>
<keyword evidence="4 6" id="KW-0813">Transport</keyword>
<comment type="function">
    <text evidence="6">May be involved in the transport of PQQ or its precursor to the periplasm.</text>
</comment>
<comment type="caution">
    <text evidence="8">The sequence shown here is derived from an EMBL/GenBank/DDBJ whole genome shotgun (WGS) entry which is preliminary data.</text>
</comment>
<dbReference type="AlphaFoldDB" id="A0A4Y8RMK7"/>
<evidence type="ECO:0000256" key="2">
    <source>
        <dbReference type="ARBA" id="ARBA00008481"/>
    </source>
</evidence>
<evidence type="ECO:0000313" key="9">
    <source>
        <dbReference type="Proteomes" id="UP000298179"/>
    </source>
</evidence>
<dbReference type="EMBL" id="SOZD01000003">
    <property type="protein sequence ID" value="TFF23353.1"/>
    <property type="molecule type" value="Genomic_DNA"/>
</dbReference>
<dbReference type="PANTHER" id="PTHR42663">
    <property type="entry name" value="HYDROLASE C777.06C-RELATED-RELATED"/>
    <property type="match status" value="1"/>
</dbReference>
<dbReference type="Gene3D" id="3.60.15.10">
    <property type="entry name" value="Ribonuclease Z/Hydroxyacylglutathione hydrolase-like"/>
    <property type="match status" value="1"/>
</dbReference>
<dbReference type="OrthoDB" id="9778305at2"/>
<dbReference type="SUPFAM" id="SSF56281">
    <property type="entry name" value="Metallo-hydrolase/oxidoreductase"/>
    <property type="match status" value="1"/>
</dbReference>
<dbReference type="Pfam" id="PF12706">
    <property type="entry name" value="Lactamase_B_2"/>
    <property type="match status" value="1"/>
</dbReference>
<name>A0A4Y8RMK7_9HYPH</name>
<dbReference type="GO" id="GO:0018189">
    <property type="term" value="P:pyrroloquinoline quinone biosynthetic process"/>
    <property type="evidence" value="ECO:0007669"/>
    <property type="project" value="UniProtKB-UniRule"/>
</dbReference>
<dbReference type="Proteomes" id="UP000298179">
    <property type="component" value="Unassembled WGS sequence"/>
</dbReference>
<comment type="similarity">
    <text evidence="2 6">Belongs to the PqqB family.</text>
</comment>
<dbReference type="HAMAP" id="MF_00653">
    <property type="entry name" value="PQQ_syn_PqqB"/>
    <property type="match status" value="1"/>
</dbReference>
<reference evidence="8 9" key="1">
    <citation type="submission" date="2019-03" db="EMBL/GenBank/DDBJ databases">
        <title>Jiella endophytica sp. nov., a novel endophytic bacterium isolated from root of Ficus microcarpa Linn. f.</title>
        <authorList>
            <person name="Tuo L."/>
        </authorList>
    </citation>
    <scope>NUCLEOTIDE SEQUENCE [LARGE SCALE GENOMIC DNA]</scope>
    <source>
        <strain evidence="8 9">CBS5Q-3</strain>
    </source>
</reference>